<evidence type="ECO:0000313" key="3">
    <source>
        <dbReference type="EMBL" id="KAK6528668.1"/>
    </source>
</evidence>
<feature type="compositionally biased region" description="Polar residues" evidence="1">
    <location>
        <begin position="151"/>
        <end position="160"/>
    </location>
</feature>
<feature type="compositionally biased region" description="Basic and acidic residues" evidence="1">
    <location>
        <begin position="426"/>
        <end position="436"/>
    </location>
</feature>
<feature type="compositionally biased region" description="Low complexity" evidence="1">
    <location>
        <begin position="161"/>
        <end position="175"/>
    </location>
</feature>
<proteinExistence type="predicted"/>
<keyword evidence="4" id="KW-1185">Reference proteome</keyword>
<feature type="compositionally biased region" description="Polar residues" evidence="1">
    <location>
        <begin position="188"/>
        <end position="230"/>
    </location>
</feature>
<feature type="compositionally biased region" description="Basic and acidic residues" evidence="1">
    <location>
        <begin position="348"/>
        <end position="361"/>
    </location>
</feature>
<protein>
    <recommendedName>
        <fullName evidence="2">Ell binding protein Ebp1 C-terminal domain-containing protein</fullName>
    </recommendedName>
</protein>
<feature type="compositionally biased region" description="Basic and acidic residues" evidence="1">
    <location>
        <begin position="331"/>
        <end position="341"/>
    </location>
</feature>
<evidence type="ECO:0000313" key="4">
    <source>
        <dbReference type="Proteomes" id="UP001365542"/>
    </source>
</evidence>
<accession>A0AAV9WWE0</accession>
<gene>
    <name evidence="3" type="ORF">TWF694_003915</name>
</gene>
<feature type="region of interest" description="Disordered" evidence="1">
    <location>
        <begin position="331"/>
        <end position="436"/>
    </location>
</feature>
<feature type="compositionally biased region" description="Basic and acidic residues" evidence="1">
    <location>
        <begin position="371"/>
        <end position="402"/>
    </location>
</feature>
<feature type="compositionally biased region" description="Polar residues" evidence="1">
    <location>
        <begin position="524"/>
        <end position="546"/>
    </location>
</feature>
<dbReference type="InterPro" id="IPR049403">
    <property type="entry name" value="Ebp1_C"/>
</dbReference>
<dbReference type="EMBL" id="JAVHJO010000014">
    <property type="protein sequence ID" value="KAK6528668.1"/>
    <property type="molecule type" value="Genomic_DNA"/>
</dbReference>
<evidence type="ECO:0000256" key="1">
    <source>
        <dbReference type="SAM" id="MobiDB-lite"/>
    </source>
</evidence>
<name>A0AAV9WWE0_9PEZI</name>
<dbReference type="Pfam" id="PF21204">
    <property type="entry name" value="Ebp1_C"/>
    <property type="match status" value="1"/>
</dbReference>
<dbReference type="AlphaFoldDB" id="A0AAV9WWE0"/>
<reference evidence="3 4" key="1">
    <citation type="submission" date="2019-10" db="EMBL/GenBank/DDBJ databases">
        <authorList>
            <person name="Palmer J.M."/>
        </authorList>
    </citation>
    <scope>NUCLEOTIDE SEQUENCE [LARGE SCALE GENOMIC DNA]</scope>
    <source>
        <strain evidence="3 4">TWF694</strain>
    </source>
</reference>
<feature type="region of interest" description="Disordered" evidence="1">
    <location>
        <begin position="467"/>
        <end position="558"/>
    </location>
</feature>
<organism evidence="3 4">
    <name type="scientific">Orbilia ellipsospora</name>
    <dbReference type="NCBI Taxonomy" id="2528407"/>
    <lineage>
        <taxon>Eukaryota</taxon>
        <taxon>Fungi</taxon>
        <taxon>Dikarya</taxon>
        <taxon>Ascomycota</taxon>
        <taxon>Pezizomycotina</taxon>
        <taxon>Orbiliomycetes</taxon>
        <taxon>Orbiliales</taxon>
        <taxon>Orbiliaceae</taxon>
        <taxon>Orbilia</taxon>
    </lineage>
</organism>
<feature type="compositionally biased region" description="Basic and acidic residues" evidence="1">
    <location>
        <begin position="277"/>
        <end position="304"/>
    </location>
</feature>
<feature type="compositionally biased region" description="Low complexity" evidence="1">
    <location>
        <begin position="252"/>
        <end position="264"/>
    </location>
</feature>
<dbReference type="Proteomes" id="UP001365542">
    <property type="component" value="Unassembled WGS sequence"/>
</dbReference>
<sequence length="802" mass="89496">MAHATTASASPQTHTSVDARLKNLKKNILPDYPLRLTQVNDQTDARRHPGNCKHCGQNKDSCFCYAHHTFLSREEMTTYSDKTTSFDTALSARSKPTAAPASQPYGGTAPRSGKKTISLGEYSKKRMQDGGAGPGRSSTPKDAPSPAEPSVSKNQPNKPKTSQSSTFSSTELTLTHPDNDRPTKKLKTSASTSATFQDSSTLKPANSVPGTKNASLSRSPSKKTNMQEDSVPNAERKSTNVRASLAKRDISTTRPKSPSNSSRSDQSRNRRSQSPSDRPRNKPIRRDDKEHKTKLDRQIIKEADRLPILPEMLSPLSDELNRLADDYIRRHPELGKDRELDNLSMDDEPARKTRKTEKATEKSAANSEVRSITKVDADSRLLKTERKAEKSEPGTKDTDSKTHPLGQSPRHGFKIPAKRPPTDIASKPKESEREPVRLIARLHYGTRNIGKVKKILKSEVDRTKCPRCMAGREESSASEQLVERGPTREKSPHPPTRVSLATLKAAPNLKHTLNGKIATPNRRLASSSDRPRSSEQGSSRLSTAQSNERDPDDLDDNDMLREDSEAFLALGIKLKHKADAALGVKNPEEANLNHALIYACHCVIAYFLSFGLDDELRRREKRSSTSESWRSVVGYIEFLLSSRLKANPAIHGLLYQMGAICSERVSSFEQQRLLGISLTEPVQTGETSGRNVLENIRRSRNDLIRILRTNHEWWNLGHQRLPWGSVHADFQKTWAKRATQVVKKPQIVAGHYLTPFYLPLYSGSTAFEAASFAWMVTQEWATQARLNLDTGLYLTWPKRDET</sequence>
<feature type="domain" description="Ell binding protein Ebp1 C-terminal" evidence="2">
    <location>
        <begin position="552"/>
        <end position="673"/>
    </location>
</feature>
<feature type="compositionally biased region" description="Basic and acidic residues" evidence="1">
    <location>
        <begin position="467"/>
        <end position="492"/>
    </location>
</feature>
<evidence type="ECO:0000259" key="2">
    <source>
        <dbReference type="Pfam" id="PF21204"/>
    </source>
</evidence>
<comment type="caution">
    <text evidence="3">The sequence shown here is derived from an EMBL/GenBank/DDBJ whole genome shotgun (WGS) entry which is preliminary data.</text>
</comment>
<feature type="region of interest" description="Disordered" evidence="1">
    <location>
        <begin position="90"/>
        <end position="304"/>
    </location>
</feature>